<dbReference type="SUPFAM" id="SSF48498">
    <property type="entry name" value="Tetracyclin repressor-like, C-terminal domain"/>
    <property type="match status" value="1"/>
</dbReference>
<sequence length="175" mass="18456">MDALLGAALTVFMSSGVDAPAKEIADLAGVGVGTLYRHFPQRSDLIVAVLEHEIDAVAERAPALVADHEPAAALREWFRAYVELLATKPGFASALHSGDPAYAALPGYFLRRLGPALQTLLDHAADGIRSDVGAEDLLHAVALLCQSVSGQGRAYTDRMVGVLLDGLTRESKGKP</sequence>
<evidence type="ECO:0000313" key="7">
    <source>
        <dbReference type="Proteomes" id="UP000632138"/>
    </source>
</evidence>
<dbReference type="PRINTS" id="PR00455">
    <property type="entry name" value="HTHTETR"/>
</dbReference>
<accession>A0ABS2AST7</accession>
<feature type="DNA-binding region" description="H-T-H motif" evidence="4">
    <location>
        <begin position="20"/>
        <end position="39"/>
    </location>
</feature>
<keyword evidence="1" id="KW-0805">Transcription regulation</keyword>
<evidence type="ECO:0000256" key="3">
    <source>
        <dbReference type="ARBA" id="ARBA00023163"/>
    </source>
</evidence>
<dbReference type="InterPro" id="IPR001647">
    <property type="entry name" value="HTH_TetR"/>
</dbReference>
<evidence type="ECO:0000256" key="2">
    <source>
        <dbReference type="ARBA" id="ARBA00023125"/>
    </source>
</evidence>
<reference evidence="6 7" key="1">
    <citation type="submission" date="2021-01" db="EMBL/GenBank/DDBJ databases">
        <title>Actinoplanes sp. nov. LDG1-06 isolated from lichen.</title>
        <authorList>
            <person name="Saeng-In P."/>
            <person name="Phongsopitanun W."/>
            <person name="Kanchanasin P."/>
            <person name="Yuki M."/>
            <person name="Kudo T."/>
            <person name="Ohkuma M."/>
            <person name="Tanasupawat S."/>
        </authorList>
    </citation>
    <scope>NUCLEOTIDE SEQUENCE [LARGE SCALE GENOMIC DNA]</scope>
    <source>
        <strain evidence="6 7">LDG1-06</strain>
    </source>
</reference>
<dbReference type="SUPFAM" id="SSF46689">
    <property type="entry name" value="Homeodomain-like"/>
    <property type="match status" value="1"/>
</dbReference>
<dbReference type="PANTHER" id="PTHR30055:SF234">
    <property type="entry name" value="HTH-TYPE TRANSCRIPTIONAL REGULATOR BETI"/>
    <property type="match status" value="1"/>
</dbReference>
<dbReference type="Proteomes" id="UP000632138">
    <property type="component" value="Unassembled WGS sequence"/>
</dbReference>
<dbReference type="Pfam" id="PF00440">
    <property type="entry name" value="TetR_N"/>
    <property type="match status" value="1"/>
</dbReference>
<dbReference type="InterPro" id="IPR050109">
    <property type="entry name" value="HTH-type_TetR-like_transc_reg"/>
</dbReference>
<evidence type="ECO:0000259" key="5">
    <source>
        <dbReference type="PROSITE" id="PS50977"/>
    </source>
</evidence>
<dbReference type="Gene3D" id="1.10.357.10">
    <property type="entry name" value="Tetracycline Repressor, domain 2"/>
    <property type="match status" value="1"/>
</dbReference>
<evidence type="ECO:0000256" key="4">
    <source>
        <dbReference type="PROSITE-ProRule" id="PRU00335"/>
    </source>
</evidence>
<keyword evidence="3" id="KW-0804">Transcription</keyword>
<dbReference type="InterPro" id="IPR049445">
    <property type="entry name" value="TetR_SbtR-like_C"/>
</dbReference>
<keyword evidence="7" id="KW-1185">Reference proteome</keyword>
<organism evidence="6 7">
    <name type="scientific">Paractinoplanes ovalisporus</name>
    <dbReference type="NCBI Taxonomy" id="2810368"/>
    <lineage>
        <taxon>Bacteria</taxon>
        <taxon>Bacillati</taxon>
        <taxon>Actinomycetota</taxon>
        <taxon>Actinomycetes</taxon>
        <taxon>Micromonosporales</taxon>
        <taxon>Micromonosporaceae</taxon>
        <taxon>Paractinoplanes</taxon>
    </lineage>
</organism>
<dbReference type="PROSITE" id="PS50977">
    <property type="entry name" value="HTH_TETR_2"/>
    <property type="match status" value="1"/>
</dbReference>
<feature type="domain" description="HTH tetR-type" evidence="5">
    <location>
        <begin position="1"/>
        <end position="57"/>
    </location>
</feature>
<proteinExistence type="predicted"/>
<dbReference type="EMBL" id="JAENHP010000029">
    <property type="protein sequence ID" value="MBM2622912.1"/>
    <property type="molecule type" value="Genomic_DNA"/>
</dbReference>
<dbReference type="InterPro" id="IPR036271">
    <property type="entry name" value="Tet_transcr_reg_TetR-rel_C_sf"/>
</dbReference>
<protein>
    <submittedName>
        <fullName evidence="6">TetR/AcrR family transcriptional regulator</fullName>
    </submittedName>
</protein>
<evidence type="ECO:0000313" key="6">
    <source>
        <dbReference type="EMBL" id="MBM2622912.1"/>
    </source>
</evidence>
<keyword evidence="2 4" id="KW-0238">DNA-binding</keyword>
<dbReference type="Pfam" id="PF21597">
    <property type="entry name" value="TetR_C_43"/>
    <property type="match status" value="1"/>
</dbReference>
<comment type="caution">
    <text evidence="6">The sequence shown here is derived from an EMBL/GenBank/DDBJ whole genome shotgun (WGS) entry which is preliminary data.</text>
</comment>
<gene>
    <name evidence="6" type="ORF">JIG36_46170</name>
</gene>
<dbReference type="PANTHER" id="PTHR30055">
    <property type="entry name" value="HTH-TYPE TRANSCRIPTIONAL REGULATOR RUTR"/>
    <property type="match status" value="1"/>
</dbReference>
<name>A0ABS2AST7_9ACTN</name>
<dbReference type="InterPro" id="IPR009057">
    <property type="entry name" value="Homeodomain-like_sf"/>
</dbReference>
<evidence type="ECO:0000256" key="1">
    <source>
        <dbReference type="ARBA" id="ARBA00023015"/>
    </source>
</evidence>